<evidence type="ECO:0000256" key="7">
    <source>
        <dbReference type="SAM" id="Phobius"/>
    </source>
</evidence>
<dbReference type="STRING" id="2903.R1D3I3"/>
<sequence>MDLATHILLLLCGYLSFKALRLAPTFLASRHNNIYDCIPSHSTLRGHPAALESEATEDDTKWLTFWFVYSIFSLVESICSYVSFIIPFYGEIMFGVLVFLAFCGGAKMAYSMLLRPLLLKYGKEIDNRLSRVPGMDIDPIDDIKA</sequence>
<dbReference type="eggNOG" id="KOG1725">
    <property type="taxonomic scope" value="Eukaryota"/>
</dbReference>
<keyword evidence="9" id="KW-1185">Reference proteome</keyword>
<evidence type="ECO:0000256" key="5">
    <source>
        <dbReference type="ARBA" id="ARBA00023136"/>
    </source>
</evidence>
<dbReference type="EnsemblProtists" id="EOD29908">
    <property type="protein sequence ID" value="EOD29908"/>
    <property type="gene ID" value="EMIHUDRAFT_113468"/>
</dbReference>
<feature type="transmembrane region" description="Helical" evidence="7">
    <location>
        <begin position="92"/>
        <end position="113"/>
    </location>
</feature>
<keyword evidence="5 7" id="KW-0472">Membrane</keyword>
<dbReference type="AlphaFoldDB" id="A0A0D3K2C3"/>
<dbReference type="PaxDb" id="2903-EOD29908"/>
<dbReference type="GO" id="GO:0016020">
    <property type="term" value="C:membrane"/>
    <property type="evidence" value="ECO:0007669"/>
    <property type="project" value="UniProtKB-SubCell"/>
</dbReference>
<name>A0A0D3K2C3_EMIH1</name>
<dbReference type="InterPro" id="IPR004345">
    <property type="entry name" value="TB2_DP1_HVA22"/>
</dbReference>
<feature type="transmembrane region" description="Helical" evidence="7">
    <location>
        <begin position="6"/>
        <end position="23"/>
    </location>
</feature>
<keyword evidence="3 7" id="KW-0812">Transmembrane</keyword>
<evidence type="ECO:0000256" key="1">
    <source>
        <dbReference type="ARBA" id="ARBA00004141"/>
    </source>
</evidence>
<feature type="transmembrane region" description="Helical" evidence="7">
    <location>
        <begin position="63"/>
        <end position="86"/>
    </location>
</feature>
<evidence type="ECO:0000256" key="3">
    <source>
        <dbReference type="ARBA" id="ARBA00022692"/>
    </source>
</evidence>
<comment type="similarity">
    <text evidence="2 6">Belongs to the DP1 family.</text>
</comment>
<evidence type="ECO:0000256" key="6">
    <source>
        <dbReference type="RuleBase" id="RU362006"/>
    </source>
</evidence>
<reference evidence="8" key="2">
    <citation type="submission" date="2024-10" db="UniProtKB">
        <authorList>
            <consortium name="EnsemblProtists"/>
        </authorList>
    </citation>
    <scope>IDENTIFICATION</scope>
</reference>
<dbReference type="HOGENOM" id="CLU_1790566_0_0_1"/>
<proteinExistence type="inferred from homology"/>
<dbReference type="Pfam" id="PF03134">
    <property type="entry name" value="TB2_DP1_HVA22"/>
    <property type="match status" value="1"/>
</dbReference>
<dbReference type="PANTHER" id="PTHR12300">
    <property type="entry name" value="HVA22-LIKE PROTEINS"/>
    <property type="match status" value="1"/>
</dbReference>
<evidence type="ECO:0000313" key="8">
    <source>
        <dbReference type="EnsemblProtists" id="EOD29908"/>
    </source>
</evidence>
<dbReference type="RefSeq" id="XP_005782337.1">
    <property type="nucleotide sequence ID" value="XM_005782280.1"/>
</dbReference>
<comment type="subcellular location">
    <subcellularLocation>
        <location evidence="1 6">Membrane</location>
        <topology evidence="1 6">Multi-pass membrane protein</topology>
    </subcellularLocation>
</comment>
<organism evidence="8 9">
    <name type="scientific">Emiliania huxleyi (strain CCMP1516)</name>
    <dbReference type="NCBI Taxonomy" id="280463"/>
    <lineage>
        <taxon>Eukaryota</taxon>
        <taxon>Haptista</taxon>
        <taxon>Haptophyta</taxon>
        <taxon>Prymnesiophyceae</taxon>
        <taxon>Isochrysidales</taxon>
        <taxon>Noelaerhabdaceae</taxon>
        <taxon>Emiliania</taxon>
    </lineage>
</organism>
<dbReference type="PANTHER" id="PTHR12300:SF161">
    <property type="entry name" value="RECEPTOR EXPRESSION-ENHANCING PROTEIN"/>
    <property type="match status" value="1"/>
</dbReference>
<accession>A0A0D3K2C3</accession>
<dbReference type="GeneID" id="17275181"/>
<dbReference type="KEGG" id="ehx:EMIHUDRAFT_113468"/>
<evidence type="ECO:0000256" key="2">
    <source>
        <dbReference type="ARBA" id="ARBA00008573"/>
    </source>
</evidence>
<evidence type="ECO:0008006" key="10">
    <source>
        <dbReference type="Google" id="ProtNLM"/>
    </source>
</evidence>
<protein>
    <recommendedName>
        <fullName evidence="10">Receptor expression-enhancing protein</fullName>
    </recommendedName>
</protein>
<evidence type="ECO:0000256" key="4">
    <source>
        <dbReference type="ARBA" id="ARBA00022989"/>
    </source>
</evidence>
<keyword evidence="4 7" id="KW-1133">Transmembrane helix</keyword>
<dbReference type="Proteomes" id="UP000013827">
    <property type="component" value="Unassembled WGS sequence"/>
</dbReference>
<evidence type="ECO:0000313" key="9">
    <source>
        <dbReference type="Proteomes" id="UP000013827"/>
    </source>
</evidence>
<reference evidence="9" key="1">
    <citation type="journal article" date="2013" name="Nature">
        <title>Pan genome of the phytoplankton Emiliania underpins its global distribution.</title>
        <authorList>
            <person name="Read B.A."/>
            <person name="Kegel J."/>
            <person name="Klute M.J."/>
            <person name="Kuo A."/>
            <person name="Lefebvre S.C."/>
            <person name="Maumus F."/>
            <person name="Mayer C."/>
            <person name="Miller J."/>
            <person name="Monier A."/>
            <person name="Salamov A."/>
            <person name="Young J."/>
            <person name="Aguilar M."/>
            <person name="Claverie J.M."/>
            <person name="Frickenhaus S."/>
            <person name="Gonzalez K."/>
            <person name="Herman E.K."/>
            <person name="Lin Y.C."/>
            <person name="Napier J."/>
            <person name="Ogata H."/>
            <person name="Sarno A.F."/>
            <person name="Shmutz J."/>
            <person name="Schroeder D."/>
            <person name="de Vargas C."/>
            <person name="Verret F."/>
            <person name="von Dassow P."/>
            <person name="Valentin K."/>
            <person name="Van de Peer Y."/>
            <person name="Wheeler G."/>
            <person name="Dacks J.B."/>
            <person name="Delwiche C.F."/>
            <person name="Dyhrman S.T."/>
            <person name="Glockner G."/>
            <person name="John U."/>
            <person name="Richards T."/>
            <person name="Worden A.Z."/>
            <person name="Zhang X."/>
            <person name="Grigoriev I.V."/>
            <person name="Allen A.E."/>
            <person name="Bidle K."/>
            <person name="Borodovsky M."/>
            <person name="Bowler C."/>
            <person name="Brownlee C."/>
            <person name="Cock J.M."/>
            <person name="Elias M."/>
            <person name="Gladyshev V.N."/>
            <person name="Groth M."/>
            <person name="Guda C."/>
            <person name="Hadaegh A."/>
            <person name="Iglesias-Rodriguez M.D."/>
            <person name="Jenkins J."/>
            <person name="Jones B.M."/>
            <person name="Lawson T."/>
            <person name="Leese F."/>
            <person name="Lindquist E."/>
            <person name="Lobanov A."/>
            <person name="Lomsadze A."/>
            <person name="Malik S.B."/>
            <person name="Marsh M.E."/>
            <person name="Mackinder L."/>
            <person name="Mock T."/>
            <person name="Mueller-Roeber B."/>
            <person name="Pagarete A."/>
            <person name="Parker M."/>
            <person name="Probert I."/>
            <person name="Quesneville H."/>
            <person name="Raines C."/>
            <person name="Rensing S.A."/>
            <person name="Riano-Pachon D.M."/>
            <person name="Richier S."/>
            <person name="Rokitta S."/>
            <person name="Shiraiwa Y."/>
            <person name="Soanes D.M."/>
            <person name="van der Giezen M."/>
            <person name="Wahlund T.M."/>
            <person name="Williams B."/>
            <person name="Wilson W."/>
            <person name="Wolfe G."/>
            <person name="Wurch L.L."/>
        </authorList>
    </citation>
    <scope>NUCLEOTIDE SEQUENCE</scope>
</reference>